<dbReference type="EMBL" id="JAKELL010000081">
    <property type="protein sequence ID" value="KAH8983935.1"/>
    <property type="molecule type" value="Genomic_DNA"/>
</dbReference>
<protein>
    <submittedName>
        <fullName evidence="1">Uncharacterized protein</fullName>
    </submittedName>
</protein>
<reference evidence="1" key="1">
    <citation type="submission" date="2022-01" db="EMBL/GenBank/DDBJ databases">
        <title>Comparative genomics reveals a dynamic genome evolution in the ectomycorrhizal milk-cap (Lactarius) mushrooms.</title>
        <authorList>
            <consortium name="DOE Joint Genome Institute"/>
            <person name="Lebreton A."/>
            <person name="Tang N."/>
            <person name="Kuo A."/>
            <person name="LaButti K."/>
            <person name="Drula E."/>
            <person name="Barry K."/>
            <person name="Clum A."/>
            <person name="Lipzen A."/>
            <person name="Mousain D."/>
            <person name="Ng V."/>
            <person name="Wang R."/>
            <person name="Wang X."/>
            <person name="Dai Y."/>
            <person name="Henrissat B."/>
            <person name="Grigoriev I.V."/>
            <person name="Guerin-Laguette A."/>
            <person name="Yu F."/>
            <person name="Martin F.M."/>
        </authorList>
    </citation>
    <scope>NUCLEOTIDE SEQUENCE</scope>
    <source>
        <strain evidence="1">QP</strain>
    </source>
</reference>
<sequence>MQEIKDAVKAEIFANLNQEALQNLDKWQAVYKHEFVEAMHDAFEAQYPGIHPNRKGKCPTNTPTITHSQVVREAEPCIREEVQCLVNEHITVIHQEIQASLVAEDPFWTKGPLWETIANKIHSTTNSRLKEEMKQELLSLKQLKDQELKSIHQQLIFEHEETAKEWHMKNQSKINSMKMFFKDEATASLEEWKKGVQVEIKAWKVKYHNGYRGAADYKLAPLEVDGIELSISPPSRAASPAPPFPTTPPTATSFIHHDNPNTTLTPVRVKCTHVDGPTLPPLTIYPAADKKPQEEDLDYAIDIWADEIQSRNEGIWSSIHAPTASQSPILVHTPNAPLQVAALTLQAKQPTTVRPPSPVLGAPPQLADLTPAPLVAAPIDGLTVVLAALNATILRLKHKINSGLYAQSKCINALSTSCDPRCNIYHGHLPDLGLLLGGDPRKPIVVVDEGVCIESWVMLKAFVSSEVCMDVF</sequence>
<organism evidence="1 2">
    <name type="scientific">Lactarius akahatsu</name>
    <dbReference type="NCBI Taxonomy" id="416441"/>
    <lineage>
        <taxon>Eukaryota</taxon>
        <taxon>Fungi</taxon>
        <taxon>Dikarya</taxon>
        <taxon>Basidiomycota</taxon>
        <taxon>Agaricomycotina</taxon>
        <taxon>Agaricomycetes</taxon>
        <taxon>Russulales</taxon>
        <taxon>Russulaceae</taxon>
        <taxon>Lactarius</taxon>
    </lineage>
</organism>
<accession>A0AAD4LD52</accession>
<keyword evidence="2" id="KW-1185">Reference proteome</keyword>
<evidence type="ECO:0000313" key="1">
    <source>
        <dbReference type="EMBL" id="KAH8983935.1"/>
    </source>
</evidence>
<gene>
    <name evidence="1" type="ORF">EDB92DRAFT_1951137</name>
</gene>
<dbReference type="Proteomes" id="UP001201163">
    <property type="component" value="Unassembled WGS sequence"/>
</dbReference>
<proteinExistence type="predicted"/>
<comment type="caution">
    <text evidence="1">The sequence shown here is derived from an EMBL/GenBank/DDBJ whole genome shotgun (WGS) entry which is preliminary data.</text>
</comment>
<name>A0AAD4LD52_9AGAM</name>
<evidence type="ECO:0000313" key="2">
    <source>
        <dbReference type="Proteomes" id="UP001201163"/>
    </source>
</evidence>
<dbReference type="AlphaFoldDB" id="A0AAD4LD52"/>